<dbReference type="Pfam" id="PF03632">
    <property type="entry name" value="Glyco_hydro_65m"/>
    <property type="match status" value="1"/>
</dbReference>
<evidence type="ECO:0000259" key="9">
    <source>
        <dbReference type="Pfam" id="PF03632"/>
    </source>
</evidence>
<dbReference type="EMBL" id="CAXITT010000225">
    <property type="protein sequence ID" value="CAL1536284.1"/>
    <property type="molecule type" value="Genomic_DNA"/>
</dbReference>
<dbReference type="Gene3D" id="1.50.10.10">
    <property type="match status" value="1"/>
</dbReference>
<comment type="function">
    <text evidence="5">Catalyzes the hydrolysis of glucose from the disaccharide unit linked to hydroxylysine residues of collagen and collagen-like proteins.</text>
</comment>
<reference evidence="11 12" key="1">
    <citation type="submission" date="2024-04" db="EMBL/GenBank/DDBJ databases">
        <authorList>
            <consortium name="Genoscope - CEA"/>
            <person name="William W."/>
        </authorList>
    </citation>
    <scope>NUCLEOTIDE SEQUENCE [LARGE SCALE GENOMIC DNA]</scope>
</reference>
<keyword evidence="2" id="KW-0378">Hydrolase</keyword>
<evidence type="ECO:0000256" key="8">
    <source>
        <dbReference type="ARBA" id="ARBA00079982"/>
    </source>
</evidence>
<evidence type="ECO:0000313" key="12">
    <source>
        <dbReference type="Proteomes" id="UP001497497"/>
    </source>
</evidence>
<dbReference type="InterPro" id="IPR012341">
    <property type="entry name" value="6hp_glycosidase-like_sf"/>
</dbReference>
<evidence type="ECO:0000256" key="7">
    <source>
        <dbReference type="ARBA" id="ARBA00071505"/>
    </source>
</evidence>
<gene>
    <name evidence="11" type="ORF">GSLYS_00010197001</name>
</gene>
<dbReference type="InterPro" id="IPR005194">
    <property type="entry name" value="Glyco_hydro_65_C"/>
</dbReference>
<evidence type="ECO:0000256" key="6">
    <source>
        <dbReference type="ARBA" id="ARBA00066430"/>
    </source>
</evidence>
<dbReference type="PANTHER" id="PTHR11051">
    <property type="entry name" value="GLYCOSYL HYDROLASE-RELATED"/>
    <property type="match status" value="1"/>
</dbReference>
<comment type="similarity">
    <text evidence="1">Belongs to the glycosyl hydrolase 65 family.</text>
</comment>
<feature type="domain" description="Glycoside hydrolase family 65 central catalytic" evidence="9">
    <location>
        <begin position="366"/>
        <end position="567"/>
    </location>
</feature>
<keyword evidence="12" id="KW-1185">Reference proteome</keyword>
<keyword evidence="3" id="KW-0326">Glycosidase</keyword>
<evidence type="ECO:0000313" key="11">
    <source>
        <dbReference type="EMBL" id="CAL1536284.1"/>
    </source>
</evidence>
<dbReference type="EC" id="3.2.1.107" evidence="6"/>
<dbReference type="GO" id="GO:0047402">
    <property type="term" value="F:protein-glucosylgalactosylhydroxylysine glucosidase activity"/>
    <property type="evidence" value="ECO:0007669"/>
    <property type="project" value="UniProtKB-EC"/>
</dbReference>
<protein>
    <recommendedName>
        <fullName evidence="7">Protein-glucosylgalactosylhydroxylysine glucosidase</fullName>
        <ecNumber evidence="6">3.2.1.107</ecNumber>
    </recommendedName>
    <alternativeName>
        <fullName evidence="8">Acid trehalase-like protein 1</fullName>
    </alternativeName>
</protein>
<proteinExistence type="inferred from homology"/>
<comment type="catalytic activity">
    <reaction evidence="4">
        <text>(5R)-5-O-[alpha-D-glucosyl-(1-&gt;2)-beta-D-galactosyl]-5-hydroxy-L-lysyl-[collagen] + H2O = (5R)-5-O-(beta-D-galactosyl)-5-hydroxy-L-lysyl-[collagen] + D-glucose</text>
        <dbReference type="Rhea" id="RHEA:11068"/>
        <dbReference type="Rhea" id="RHEA-COMP:12753"/>
        <dbReference type="Rhea" id="RHEA-COMP:12754"/>
        <dbReference type="ChEBI" id="CHEBI:4167"/>
        <dbReference type="ChEBI" id="CHEBI:15377"/>
        <dbReference type="ChEBI" id="CHEBI:133443"/>
        <dbReference type="ChEBI" id="CHEBI:133452"/>
        <dbReference type="EC" id="3.2.1.107"/>
    </reaction>
</comment>
<dbReference type="Gene3D" id="2.60.420.10">
    <property type="entry name" value="Maltose phosphorylase, domain 3"/>
    <property type="match status" value="1"/>
</dbReference>
<name>A0AAV2HS43_LYMST</name>
<comment type="caution">
    <text evidence="11">The sequence shown here is derived from an EMBL/GenBank/DDBJ whole genome shotgun (WGS) entry which is preliminary data.</text>
</comment>
<dbReference type="Proteomes" id="UP001497497">
    <property type="component" value="Unassembled WGS sequence"/>
</dbReference>
<evidence type="ECO:0000256" key="5">
    <source>
        <dbReference type="ARBA" id="ARBA00053339"/>
    </source>
</evidence>
<evidence type="ECO:0000256" key="3">
    <source>
        <dbReference type="ARBA" id="ARBA00023295"/>
    </source>
</evidence>
<dbReference type="PANTHER" id="PTHR11051:SF8">
    <property type="entry name" value="PROTEIN-GLUCOSYLGALACTOSYLHYDROXYLYSINE GLUCOSIDASE"/>
    <property type="match status" value="1"/>
</dbReference>
<dbReference type="GO" id="GO:0005975">
    <property type="term" value="P:carbohydrate metabolic process"/>
    <property type="evidence" value="ECO:0007669"/>
    <property type="project" value="InterPro"/>
</dbReference>
<sequence>MSKRMIIFLSTLIVGGALLCTSVSVLVLMTLSDDRSVTLNSTHNSSGLHIKQLNTASRLDWDLNLHTRISRPWASPLPPAVLPENATLLTSESLPARKEYIPEVGNGHLATVVQSDAIFMNGLYNGANFSSHRARIPSTAGYSINSTTPAHVSRRYSLDLARGIFTESYTAPGVEISLRTYAHRQLTLVLVTELVMSRDDVTTNVSVEVDLNPGPASDDVEFDNDTMGVVHGRTREAEYPEISPQTSFYILKSATLAGTVVMTTGVKSETFLSLTVIDVNKELVLTEFDLAQKYFQDGELLERHVSKWTNVWQRGRIDVTGDMAIARLNYACLYYILSSLPFNGGREEWPFVGLSPGGLAHGSADMDYLGHVFWDQDTWMFPPIALLHPDIGRTIVSTRSRTLPTAKLAAQRTGYDGARYPWESAFTGFETCPAEQYGEMELHIIGDVSMMIRQYWQLTRDRETMADRSGAEIVWETAKFWASRATRNVSDGTFSILNIMPPDEFHYPVNDSVYTNTIAAINLRFANEMAKEFGKAENATWTEIADKLRLLYDPDLDYHPEYEGFTNSVYTKQADVVLLGYPLMADMDRSTRENDLVIYEKTTPIRSSPAMSWGMFLLGWLELGNETKAEELFNRTVINAQEPFLVWSEYADGDGATNFLTGMGGYLQMVMFGYGGCRIHDDRLTFNPILLPGTSRVKFTGLDYRGVSFALEYSEKSLTLTQTSIDKGRSGLEAKFVEDDKWEKLTTGQAISKNRQSFDLRTRE</sequence>
<dbReference type="AlphaFoldDB" id="A0AAV2HS43"/>
<evidence type="ECO:0000256" key="1">
    <source>
        <dbReference type="ARBA" id="ARBA00006768"/>
    </source>
</evidence>
<evidence type="ECO:0000259" key="10">
    <source>
        <dbReference type="Pfam" id="PF03633"/>
    </source>
</evidence>
<dbReference type="SUPFAM" id="SSF48208">
    <property type="entry name" value="Six-hairpin glycosidases"/>
    <property type="match status" value="1"/>
</dbReference>
<dbReference type="Pfam" id="PF03633">
    <property type="entry name" value="Glyco_hydro_65C"/>
    <property type="match status" value="1"/>
</dbReference>
<dbReference type="InterPro" id="IPR005195">
    <property type="entry name" value="Glyco_hydro_65_M"/>
</dbReference>
<evidence type="ECO:0000256" key="2">
    <source>
        <dbReference type="ARBA" id="ARBA00022801"/>
    </source>
</evidence>
<organism evidence="11 12">
    <name type="scientific">Lymnaea stagnalis</name>
    <name type="common">Great pond snail</name>
    <name type="synonym">Helix stagnalis</name>
    <dbReference type="NCBI Taxonomy" id="6523"/>
    <lineage>
        <taxon>Eukaryota</taxon>
        <taxon>Metazoa</taxon>
        <taxon>Spiralia</taxon>
        <taxon>Lophotrochozoa</taxon>
        <taxon>Mollusca</taxon>
        <taxon>Gastropoda</taxon>
        <taxon>Heterobranchia</taxon>
        <taxon>Euthyneura</taxon>
        <taxon>Panpulmonata</taxon>
        <taxon>Hygrophila</taxon>
        <taxon>Lymnaeoidea</taxon>
        <taxon>Lymnaeidae</taxon>
        <taxon>Lymnaea</taxon>
    </lineage>
</organism>
<dbReference type="InterPro" id="IPR008928">
    <property type="entry name" value="6-hairpin_glycosidase_sf"/>
</dbReference>
<evidence type="ECO:0000256" key="4">
    <source>
        <dbReference type="ARBA" id="ARBA00051415"/>
    </source>
</evidence>
<feature type="domain" description="Glycoside hydrolase family 65 C-terminal" evidence="10">
    <location>
        <begin position="678"/>
        <end position="722"/>
    </location>
</feature>
<dbReference type="FunFam" id="1.50.10.10:FF:000023">
    <property type="entry name" value="Protein-glucosylgalactosylhydroxylysine glucosidase"/>
    <property type="match status" value="1"/>
</dbReference>
<accession>A0AAV2HS43</accession>